<protein>
    <submittedName>
        <fullName evidence="8">Superfamily I DNA and RNA helicase and helicase subunits-like protein</fullName>
    </submittedName>
</protein>
<evidence type="ECO:0000256" key="4">
    <source>
        <dbReference type="ARBA" id="ARBA00022806"/>
    </source>
</evidence>
<dbReference type="PANTHER" id="PTHR43788:SF8">
    <property type="entry name" value="DNA-BINDING PROTEIN SMUBP-2"/>
    <property type="match status" value="1"/>
</dbReference>
<dbReference type="Gene3D" id="3.40.50.300">
    <property type="entry name" value="P-loop containing nucleotide triphosphate hydrolases"/>
    <property type="match status" value="2"/>
</dbReference>
<feature type="compositionally biased region" description="Low complexity" evidence="6">
    <location>
        <begin position="45"/>
        <end position="60"/>
    </location>
</feature>
<keyword evidence="5" id="KW-0067">ATP-binding</keyword>
<evidence type="ECO:0000313" key="9">
    <source>
        <dbReference type="Proteomes" id="UP000000245"/>
    </source>
</evidence>
<gene>
    <name evidence="8" type="ordered locus">Acry_3443</name>
</gene>
<sequence>MSTTQRRRPPTQFIGATDDDVPEVAEIVAESRKAEIGTGQPIRVAGSQHAAPAAPAGQPAQDDESVLTVLPAQPANPAEQPVELSPSQKKGLAVLDAWIAAEVLTPETVKDLKDIVSGRERDMAALDLVYGDALPWEEGYPETEFPNLRAGYLAYDVIFGSIPEAKAAVRLEEVYGQSFGDGGAGSGVSILATLRVAPNGTLDLKDGVSPFSVSAYGWGLVRALNRDLGAMPGWKHAAADISKSFRDLFDDRFKDKPIDKAAILEIYYWMLDSLGFDEKLVSRPSRESDVVSKPAKVIGYYQRVSPDGTPVPKQRMPDALIMNSFFLSDLLDARRDLAKGIEQPLLDRYLGVKEQVRRINILEDPKAINTLLRPGLFPEGKWPHAGRNQLVAMQQSIINYALHPAQVRRNKVIGVNGPPGTGKTTLLKDAAAALIVRRAIAMSDFIHPSHAFRVFGSGGARSSGRADPSLFELDPKLIGFEMLVASSNNGAVENVSTEWPDNGAIADDATTRYYPGTASRLHERESWGLVSAALGNSANRAKFRDQFWFDEDWGLRNQLALAAGRSPVIVDKKTGAKRIPASFEAHRPARGRHAALERWNRERDRFLQLLDTVRKSLSDVNKAATGELDQSDPFHFHTSSPWLSGADHRQREDLFEAAIDLHRAFMEGAATEVGSNLSAAMELLAGRFNGRKPKVVQSVLSTLFIAVPVLSTTFASVRRMLRDVEEPMIGWLFIDEAGQATPQSAVGAIKRSRNALVVGDPIQVEPVVTLNEPMVVEIAKAMGIDHEVDMAPWGSVQTFADGASEVFAEYPCEGGARRVGMPLLAHRRCAEPMFSISNQIGYGGLMVNAKRPSPSAIRDACGPSRWIDVHDPVDEKWSEQEGMVVFNLLRDIVARGGKLDLYIISPFRIIESRLRDMVIQNHAGIGISFAEARELTRRIGTVHKVQGREAEGVIFVLGHQGEAFKRARGWAGGRPNIANVAVTRAKEVLYIVGNRADWSEAGYFHTVEQVMDEFTRQHGVAAGDALAVPPAPIREEQTEAPAPVLEDHESIFDLDLGLGLG</sequence>
<keyword evidence="4 8" id="KW-0347">Helicase</keyword>
<dbReference type="AlphaFoldDB" id="A5FTW5"/>
<comment type="similarity">
    <text evidence="1">Belongs to the DNA2/NAM7 helicase family.</text>
</comment>
<geneLocation type="plasmid" evidence="8 9">
    <name>pACRY02</name>
</geneLocation>
<evidence type="ECO:0000259" key="7">
    <source>
        <dbReference type="SMART" id="SM00382"/>
    </source>
</evidence>
<keyword evidence="2" id="KW-0547">Nucleotide-binding</keyword>
<evidence type="ECO:0000256" key="3">
    <source>
        <dbReference type="ARBA" id="ARBA00022801"/>
    </source>
</evidence>
<keyword evidence="9" id="KW-1185">Reference proteome</keyword>
<dbReference type="PANTHER" id="PTHR43788">
    <property type="entry name" value="DNA2/NAM7 HELICASE FAMILY MEMBER"/>
    <property type="match status" value="1"/>
</dbReference>
<evidence type="ECO:0000313" key="8">
    <source>
        <dbReference type="EMBL" id="ABQ29047.1"/>
    </source>
</evidence>
<dbReference type="EMBL" id="CP000690">
    <property type="protein sequence ID" value="ABQ29047.1"/>
    <property type="molecule type" value="Genomic_DNA"/>
</dbReference>
<reference evidence="8 9" key="1">
    <citation type="submission" date="2007-05" db="EMBL/GenBank/DDBJ databases">
        <title>Complete sequence of plasmid2 pACRY02 of Acidiphilium cryptum JF-5.</title>
        <authorList>
            <consortium name="US DOE Joint Genome Institute"/>
            <person name="Copeland A."/>
            <person name="Lucas S."/>
            <person name="Lapidus A."/>
            <person name="Barry K."/>
            <person name="Detter J.C."/>
            <person name="Glavina del Rio T."/>
            <person name="Hammon N."/>
            <person name="Israni S."/>
            <person name="Dalin E."/>
            <person name="Tice H."/>
            <person name="Pitluck S."/>
            <person name="Sims D."/>
            <person name="Brettin T."/>
            <person name="Bruce D."/>
            <person name="Han C."/>
            <person name="Schmutz J."/>
            <person name="Larimer F."/>
            <person name="Land M."/>
            <person name="Hauser L."/>
            <person name="Kyrpides N."/>
            <person name="Kim E."/>
            <person name="Magnuson T."/>
            <person name="Richardson P."/>
        </authorList>
    </citation>
    <scope>NUCLEOTIDE SEQUENCE [LARGE SCALE GENOMIC DNA]</scope>
    <source>
        <strain evidence="9">JF-5</strain>
        <plasmid evidence="9">Plasmid pACRY02</plasmid>
    </source>
</reference>
<dbReference type="GO" id="GO:0043139">
    <property type="term" value="F:5'-3' DNA helicase activity"/>
    <property type="evidence" value="ECO:0007669"/>
    <property type="project" value="TreeGrafter"/>
</dbReference>
<dbReference type="InterPro" id="IPR003593">
    <property type="entry name" value="AAA+_ATPase"/>
</dbReference>
<dbReference type="RefSeq" id="WP_011930607.1">
    <property type="nucleotide sequence ID" value="NC_009468.1"/>
</dbReference>
<proteinExistence type="inferred from homology"/>
<feature type="region of interest" description="Disordered" evidence="6">
    <location>
        <begin position="1"/>
        <end position="20"/>
    </location>
</feature>
<keyword evidence="8" id="KW-0614">Plasmid</keyword>
<name>A5FTW5_ACICJ</name>
<evidence type="ECO:0000256" key="1">
    <source>
        <dbReference type="ARBA" id="ARBA00007913"/>
    </source>
</evidence>
<accession>A5FTW5</accession>
<dbReference type="InterPro" id="IPR041677">
    <property type="entry name" value="DNA2/NAM7_AAA_11"/>
</dbReference>
<dbReference type="GO" id="GO:0005524">
    <property type="term" value="F:ATP binding"/>
    <property type="evidence" value="ECO:0007669"/>
    <property type="project" value="UniProtKB-KW"/>
</dbReference>
<dbReference type="InterPro" id="IPR050534">
    <property type="entry name" value="Coronavir_polyprotein_1ab"/>
</dbReference>
<evidence type="ECO:0000256" key="5">
    <source>
        <dbReference type="ARBA" id="ARBA00022840"/>
    </source>
</evidence>
<dbReference type="Proteomes" id="UP000000245">
    <property type="component" value="Plasmid pACRY02"/>
</dbReference>
<evidence type="ECO:0000256" key="6">
    <source>
        <dbReference type="SAM" id="MobiDB-lite"/>
    </source>
</evidence>
<dbReference type="Pfam" id="PF13087">
    <property type="entry name" value="AAA_12"/>
    <property type="match status" value="1"/>
</dbReference>
<dbReference type="InterPro" id="IPR027417">
    <property type="entry name" value="P-loop_NTPase"/>
</dbReference>
<organism evidence="8 9">
    <name type="scientific">Acidiphilium cryptum (strain JF-5)</name>
    <dbReference type="NCBI Taxonomy" id="349163"/>
    <lineage>
        <taxon>Bacteria</taxon>
        <taxon>Pseudomonadati</taxon>
        <taxon>Pseudomonadota</taxon>
        <taxon>Alphaproteobacteria</taxon>
        <taxon>Acetobacterales</taxon>
        <taxon>Acidocellaceae</taxon>
        <taxon>Acidiphilium</taxon>
    </lineage>
</organism>
<dbReference type="SUPFAM" id="SSF52540">
    <property type="entry name" value="P-loop containing nucleoside triphosphate hydrolases"/>
    <property type="match status" value="2"/>
</dbReference>
<dbReference type="KEGG" id="acr:Acry_3443"/>
<dbReference type="GO" id="GO:0016787">
    <property type="term" value="F:hydrolase activity"/>
    <property type="evidence" value="ECO:0007669"/>
    <property type="project" value="UniProtKB-KW"/>
</dbReference>
<dbReference type="SMART" id="SM00382">
    <property type="entry name" value="AAA"/>
    <property type="match status" value="1"/>
</dbReference>
<dbReference type="HOGENOM" id="CLU_004155_0_0_5"/>
<feature type="domain" description="AAA+ ATPase" evidence="7">
    <location>
        <begin position="409"/>
        <end position="795"/>
    </location>
</feature>
<evidence type="ECO:0000256" key="2">
    <source>
        <dbReference type="ARBA" id="ARBA00022741"/>
    </source>
</evidence>
<dbReference type="InterPro" id="IPR041679">
    <property type="entry name" value="DNA2/NAM7-like_C"/>
</dbReference>
<dbReference type="Pfam" id="PF13086">
    <property type="entry name" value="AAA_11"/>
    <property type="match status" value="1"/>
</dbReference>
<keyword evidence="3" id="KW-0378">Hydrolase</keyword>
<feature type="region of interest" description="Disordered" evidence="6">
    <location>
        <begin position="35"/>
        <end position="64"/>
    </location>
</feature>